<proteinExistence type="predicted"/>
<keyword evidence="4" id="KW-0902">Two-component regulatory system</keyword>
<dbReference type="InterPro" id="IPR039420">
    <property type="entry name" value="WalR-like"/>
</dbReference>
<dbReference type="SUPFAM" id="SSF52172">
    <property type="entry name" value="CheY-like"/>
    <property type="match status" value="1"/>
</dbReference>
<dbReference type="Pfam" id="PF00486">
    <property type="entry name" value="Trans_reg_C"/>
    <property type="match status" value="1"/>
</dbReference>
<dbReference type="InterPro" id="IPR036388">
    <property type="entry name" value="WH-like_DNA-bd_sf"/>
</dbReference>
<dbReference type="InterPro" id="IPR011006">
    <property type="entry name" value="CheY-like_superfamily"/>
</dbReference>
<keyword evidence="13" id="KW-1185">Reference proteome</keyword>
<evidence type="ECO:0000313" key="13">
    <source>
        <dbReference type="Proteomes" id="UP000261931"/>
    </source>
</evidence>
<keyword evidence="5" id="KW-0805">Transcription regulation</keyword>
<dbReference type="GO" id="GO:0006355">
    <property type="term" value="P:regulation of DNA-templated transcription"/>
    <property type="evidence" value="ECO:0007669"/>
    <property type="project" value="InterPro"/>
</dbReference>
<dbReference type="GO" id="GO:0000976">
    <property type="term" value="F:transcription cis-regulatory region binding"/>
    <property type="evidence" value="ECO:0007669"/>
    <property type="project" value="TreeGrafter"/>
</dbReference>
<dbReference type="GO" id="GO:0005829">
    <property type="term" value="C:cytosol"/>
    <property type="evidence" value="ECO:0007669"/>
    <property type="project" value="TreeGrafter"/>
</dbReference>
<dbReference type="Gene3D" id="3.40.50.2300">
    <property type="match status" value="1"/>
</dbReference>
<gene>
    <name evidence="12" type="ORF">DY262_15715</name>
</gene>
<feature type="domain" description="OmpR/PhoB-type" evidence="11">
    <location>
        <begin position="147"/>
        <end position="241"/>
    </location>
</feature>
<dbReference type="GO" id="GO:0032993">
    <property type="term" value="C:protein-DNA complex"/>
    <property type="evidence" value="ECO:0007669"/>
    <property type="project" value="TreeGrafter"/>
</dbReference>
<dbReference type="Proteomes" id="UP000261931">
    <property type="component" value="Unassembled WGS sequence"/>
</dbReference>
<evidence type="ECO:0000256" key="7">
    <source>
        <dbReference type="ARBA" id="ARBA00023163"/>
    </source>
</evidence>
<evidence type="ECO:0000259" key="10">
    <source>
        <dbReference type="PROSITE" id="PS50110"/>
    </source>
</evidence>
<feature type="domain" description="Response regulatory" evidence="10">
    <location>
        <begin position="14"/>
        <end position="139"/>
    </location>
</feature>
<accession>A0A372EGT0</accession>
<feature type="DNA-binding region" description="OmpR/PhoB-type" evidence="9">
    <location>
        <begin position="147"/>
        <end position="241"/>
    </location>
</feature>
<dbReference type="InterPro" id="IPR001789">
    <property type="entry name" value="Sig_transdc_resp-reg_receiver"/>
</dbReference>
<evidence type="ECO:0000256" key="8">
    <source>
        <dbReference type="PROSITE-ProRule" id="PRU00169"/>
    </source>
</evidence>
<evidence type="ECO:0000256" key="3">
    <source>
        <dbReference type="ARBA" id="ARBA00022553"/>
    </source>
</evidence>
<dbReference type="InterPro" id="IPR001867">
    <property type="entry name" value="OmpR/PhoB-type_DNA-bd"/>
</dbReference>
<dbReference type="Pfam" id="PF00072">
    <property type="entry name" value="Response_reg"/>
    <property type="match status" value="1"/>
</dbReference>
<dbReference type="PANTHER" id="PTHR48111:SF35">
    <property type="entry name" value="TRANSCRIPTIONAL REGULATORY PROTEIN QSEB"/>
    <property type="match status" value="1"/>
</dbReference>
<keyword evidence="7" id="KW-0804">Transcription</keyword>
<dbReference type="GO" id="GO:0000156">
    <property type="term" value="F:phosphorelay response regulator activity"/>
    <property type="evidence" value="ECO:0007669"/>
    <property type="project" value="TreeGrafter"/>
</dbReference>
<dbReference type="PROSITE" id="PS50110">
    <property type="entry name" value="RESPONSE_REGULATORY"/>
    <property type="match status" value="1"/>
</dbReference>
<dbReference type="SMART" id="SM00448">
    <property type="entry name" value="REC"/>
    <property type="match status" value="1"/>
</dbReference>
<dbReference type="CDD" id="cd00383">
    <property type="entry name" value="trans_reg_C"/>
    <property type="match status" value="1"/>
</dbReference>
<evidence type="ECO:0000256" key="1">
    <source>
        <dbReference type="ARBA" id="ARBA00004496"/>
    </source>
</evidence>
<evidence type="ECO:0000256" key="2">
    <source>
        <dbReference type="ARBA" id="ARBA00022490"/>
    </source>
</evidence>
<evidence type="ECO:0000256" key="4">
    <source>
        <dbReference type="ARBA" id="ARBA00023012"/>
    </source>
</evidence>
<keyword evidence="2" id="KW-0963">Cytoplasm</keyword>
<dbReference type="PROSITE" id="PS51755">
    <property type="entry name" value="OMPR_PHOB"/>
    <property type="match status" value="1"/>
</dbReference>
<dbReference type="Gene3D" id="1.10.10.10">
    <property type="entry name" value="Winged helix-like DNA-binding domain superfamily/Winged helix DNA-binding domain"/>
    <property type="match status" value="1"/>
</dbReference>
<evidence type="ECO:0000256" key="9">
    <source>
        <dbReference type="PROSITE-ProRule" id="PRU01091"/>
    </source>
</evidence>
<protein>
    <submittedName>
        <fullName evidence="12">DNA-binding response regulator</fullName>
    </submittedName>
</protein>
<comment type="subcellular location">
    <subcellularLocation>
        <location evidence="1">Cytoplasm</location>
    </subcellularLocation>
</comment>
<evidence type="ECO:0000259" key="11">
    <source>
        <dbReference type="PROSITE" id="PS51755"/>
    </source>
</evidence>
<evidence type="ECO:0000313" key="12">
    <source>
        <dbReference type="EMBL" id="RFP77649.1"/>
    </source>
</evidence>
<dbReference type="EMBL" id="QVLS01000010">
    <property type="protein sequence ID" value="RFP77649.1"/>
    <property type="molecule type" value="Genomic_DNA"/>
</dbReference>
<evidence type="ECO:0000256" key="6">
    <source>
        <dbReference type="ARBA" id="ARBA00023125"/>
    </source>
</evidence>
<dbReference type="SMART" id="SM00862">
    <property type="entry name" value="Trans_reg_C"/>
    <property type="match status" value="1"/>
</dbReference>
<evidence type="ECO:0000256" key="5">
    <source>
        <dbReference type="ARBA" id="ARBA00023015"/>
    </source>
</evidence>
<keyword evidence="3 8" id="KW-0597">Phosphoprotein</keyword>
<organism evidence="12 13">
    <name type="scientific">Hydrogenophaga borbori</name>
    <dbReference type="NCBI Taxonomy" id="2294117"/>
    <lineage>
        <taxon>Bacteria</taxon>
        <taxon>Pseudomonadati</taxon>
        <taxon>Pseudomonadota</taxon>
        <taxon>Betaproteobacteria</taxon>
        <taxon>Burkholderiales</taxon>
        <taxon>Comamonadaceae</taxon>
        <taxon>Hydrogenophaga</taxon>
    </lineage>
</organism>
<keyword evidence="6 9" id="KW-0238">DNA-binding</keyword>
<dbReference type="PANTHER" id="PTHR48111">
    <property type="entry name" value="REGULATOR OF RPOS"/>
    <property type="match status" value="1"/>
</dbReference>
<dbReference type="AlphaFoldDB" id="A0A372EGT0"/>
<feature type="modified residue" description="4-aspartylphosphate" evidence="8">
    <location>
        <position position="63"/>
    </location>
</feature>
<name>A0A372EGT0_9BURK</name>
<dbReference type="Gene3D" id="6.10.250.690">
    <property type="match status" value="1"/>
</dbReference>
<sequence>MASIPRTSGRSDMRALVVEDDPGIASGLELALRRAGYAVDLCATRDAAWHALSVEPFDVLLLDLGLPDGEGMDLLVRLRQQPAPVAGRQTLPYKDMPVLIMTARDGVSDRVVGLDGGADDYLVKPFDANELLARLRAMLRRAGGRSNPLIEHGELVIDPAAHTVLRAGQPVALGGKEFALLLTLMQARPQVLSKTRLVSALYGFGEELESNAIEVHIHHLRRKLGESLIRTVRGVGYFIPRDDAAADGPR</sequence>
<reference evidence="12 13" key="1">
    <citation type="submission" date="2018-08" db="EMBL/GenBank/DDBJ databases">
        <title>Hydrogenophaga sp. LA-38 isolated from sludge.</title>
        <authorList>
            <person name="Im W.-T."/>
        </authorList>
    </citation>
    <scope>NUCLEOTIDE SEQUENCE [LARGE SCALE GENOMIC DNA]</scope>
    <source>
        <strain evidence="12 13">LA-38</strain>
    </source>
</reference>
<comment type="caution">
    <text evidence="12">The sequence shown here is derived from an EMBL/GenBank/DDBJ whole genome shotgun (WGS) entry which is preliminary data.</text>
</comment>